<sequence length="149" mass="16155">MFHSTSGEDGKMEITENIISYRFTDRLQLRQALQLADSIHQNGNKNLALLGDTVIKLVLVKEGLRRHATRGRISNILSEKASNAYLAQQGFSKGLAACVFNNKSQGNNIYAGPMASTLEAIVGAVFKDSNENIAAAKGVMDAMGISWPE</sequence>
<proteinExistence type="predicted"/>
<dbReference type="Gene3D" id="1.10.1520.10">
    <property type="entry name" value="Ribonuclease III domain"/>
    <property type="match status" value="1"/>
</dbReference>
<dbReference type="Proteomes" id="UP000247810">
    <property type="component" value="Unassembled WGS sequence"/>
</dbReference>
<dbReference type="GO" id="GO:0006396">
    <property type="term" value="P:RNA processing"/>
    <property type="evidence" value="ECO:0007669"/>
    <property type="project" value="InterPro"/>
</dbReference>
<dbReference type="VEuPathDB" id="FungiDB:BO71DRAFT_433163"/>
<evidence type="ECO:0000259" key="1">
    <source>
        <dbReference type="PROSITE" id="PS50142"/>
    </source>
</evidence>
<keyword evidence="3" id="KW-1185">Reference proteome</keyword>
<dbReference type="EMBL" id="KZ825954">
    <property type="protein sequence ID" value="PYH91187.1"/>
    <property type="molecule type" value="Genomic_DNA"/>
</dbReference>
<accession>A0A319D9P6</accession>
<evidence type="ECO:0000313" key="3">
    <source>
        <dbReference type="Proteomes" id="UP000247810"/>
    </source>
</evidence>
<dbReference type="Pfam" id="PF00636">
    <property type="entry name" value="Ribonuclease_3"/>
    <property type="match status" value="1"/>
</dbReference>
<name>A0A319D9P6_9EURO</name>
<gene>
    <name evidence="2" type="ORF">BO71DRAFT_433163</name>
</gene>
<dbReference type="InterPro" id="IPR000999">
    <property type="entry name" value="RNase_III_dom"/>
</dbReference>
<evidence type="ECO:0000313" key="2">
    <source>
        <dbReference type="EMBL" id="PYH91187.1"/>
    </source>
</evidence>
<dbReference type="SUPFAM" id="SSF69065">
    <property type="entry name" value="RNase III domain-like"/>
    <property type="match status" value="1"/>
</dbReference>
<dbReference type="OrthoDB" id="67027at2759"/>
<dbReference type="STRING" id="1448320.A0A319D9P6"/>
<dbReference type="AlphaFoldDB" id="A0A319D9P6"/>
<protein>
    <submittedName>
        <fullName evidence="2">Ribonuclease III</fullName>
    </submittedName>
</protein>
<dbReference type="InterPro" id="IPR036389">
    <property type="entry name" value="RNase_III_sf"/>
</dbReference>
<dbReference type="GO" id="GO:0004525">
    <property type="term" value="F:ribonuclease III activity"/>
    <property type="evidence" value="ECO:0007669"/>
    <property type="project" value="InterPro"/>
</dbReference>
<dbReference type="PROSITE" id="PS50142">
    <property type="entry name" value="RNASE_3_2"/>
    <property type="match status" value="1"/>
</dbReference>
<reference evidence="2 3" key="1">
    <citation type="submission" date="2018-02" db="EMBL/GenBank/DDBJ databases">
        <title>The genomes of Aspergillus section Nigri reveals drivers in fungal speciation.</title>
        <authorList>
            <consortium name="DOE Joint Genome Institute"/>
            <person name="Vesth T.C."/>
            <person name="Nybo J."/>
            <person name="Theobald S."/>
            <person name="Brandl J."/>
            <person name="Frisvad J.C."/>
            <person name="Nielsen K.F."/>
            <person name="Lyhne E.K."/>
            <person name="Kogle M.E."/>
            <person name="Kuo A."/>
            <person name="Riley R."/>
            <person name="Clum A."/>
            <person name="Nolan M."/>
            <person name="Lipzen A."/>
            <person name="Salamov A."/>
            <person name="Henrissat B."/>
            <person name="Wiebenga A."/>
            <person name="De vries R.P."/>
            <person name="Grigoriev I.V."/>
            <person name="Mortensen U.H."/>
            <person name="Andersen M.R."/>
            <person name="Baker S.E."/>
        </authorList>
    </citation>
    <scope>NUCLEOTIDE SEQUENCE [LARGE SCALE GENOMIC DNA]</scope>
    <source>
        <strain evidence="2 3">CBS 707.79</strain>
    </source>
</reference>
<feature type="domain" description="RNase III" evidence="1">
    <location>
        <begin position="12"/>
        <end position="130"/>
    </location>
</feature>
<organism evidence="2 3">
    <name type="scientific">Aspergillus ellipticus CBS 707.79</name>
    <dbReference type="NCBI Taxonomy" id="1448320"/>
    <lineage>
        <taxon>Eukaryota</taxon>
        <taxon>Fungi</taxon>
        <taxon>Dikarya</taxon>
        <taxon>Ascomycota</taxon>
        <taxon>Pezizomycotina</taxon>
        <taxon>Eurotiomycetes</taxon>
        <taxon>Eurotiomycetidae</taxon>
        <taxon>Eurotiales</taxon>
        <taxon>Aspergillaceae</taxon>
        <taxon>Aspergillus</taxon>
        <taxon>Aspergillus subgen. Circumdati</taxon>
    </lineage>
</organism>
<dbReference type="CDD" id="cd00593">
    <property type="entry name" value="RIBOc"/>
    <property type="match status" value="1"/>
</dbReference>